<dbReference type="Proteomes" id="UP000471751">
    <property type="component" value="Unassembled WGS sequence"/>
</dbReference>
<comment type="caution">
    <text evidence="5">The sequence shown here is derived from an EMBL/GenBank/DDBJ whole genome shotgun (WGS) entry which is preliminary data.</text>
</comment>
<comment type="similarity">
    <text evidence="1">Belongs to the bacterial solute-binding protein 3 family.</text>
</comment>
<sequence>MFDFARLLTALFLACLSSFALGERLRIVTDPWPPYAYQEGDVVKGIDYEVTAEVFRRLGVEVDWQFLPWKRCLNMLEQGQADGVLDIFQTSQRDSLLFYPSEPLSTVEFALFYAKARPHTVNSLDDLKGLTVGTSPGYTYDPAFSESTAFNREPAPSHEANFGKLQHGRIDLLITDRRVGRYLIATLGLAQEIGELPLIVSQQHQYLAVRRNVGMDLLAQRFAAELRRFKQEPAYAALEARYESATTKNQPAVEQQEHSTR</sequence>
<evidence type="ECO:0000256" key="1">
    <source>
        <dbReference type="ARBA" id="ARBA00010333"/>
    </source>
</evidence>
<organism evidence="5 6">
    <name type="scientific">Pseudomonas laurentiana</name>
    <dbReference type="NCBI Taxonomy" id="2364649"/>
    <lineage>
        <taxon>Bacteria</taxon>
        <taxon>Pseudomonadati</taxon>
        <taxon>Pseudomonadota</taxon>
        <taxon>Gammaproteobacteria</taxon>
        <taxon>Pseudomonadales</taxon>
        <taxon>Pseudomonadaceae</taxon>
        <taxon>Pseudomonas</taxon>
    </lineage>
</organism>
<dbReference type="RefSeq" id="WP_163932367.1">
    <property type="nucleotide sequence ID" value="NZ_BMQU01000020.1"/>
</dbReference>
<protein>
    <submittedName>
        <fullName evidence="5">Amino acid ABC transporter substrate-binding protein</fullName>
    </submittedName>
</protein>
<dbReference type="SMART" id="SM00062">
    <property type="entry name" value="PBPb"/>
    <property type="match status" value="1"/>
</dbReference>
<evidence type="ECO:0000256" key="3">
    <source>
        <dbReference type="SAM" id="MobiDB-lite"/>
    </source>
</evidence>
<dbReference type="InterPro" id="IPR001638">
    <property type="entry name" value="Solute-binding_3/MltF_N"/>
</dbReference>
<reference evidence="5 6" key="1">
    <citation type="submission" date="2020-02" db="EMBL/GenBank/DDBJ databases">
        <title>Broccoli isolated Pseudomonas sp.</title>
        <authorList>
            <person name="Fujikawa T."/>
            <person name="Sawada H."/>
        </authorList>
    </citation>
    <scope>NUCLEOTIDE SEQUENCE [LARGE SCALE GENOMIC DNA]</scope>
    <source>
        <strain evidence="5 6">JCM 32154</strain>
    </source>
</reference>
<feature type="domain" description="Solute-binding protein family 3/N-terminal" evidence="4">
    <location>
        <begin position="24"/>
        <end position="246"/>
    </location>
</feature>
<evidence type="ECO:0000256" key="2">
    <source>
        <dbReference type="ARBA" id="ARBA00022729"/>
    </source>
</evidence>
<dbReference type="Pfam" id="PF00497">
    <property type="entry name" value="SBP_bac_3"/>
    <property type="match status" value="1"/>
</dbReference>
<dbReference type="AlphaFoldDB" id="A0A6I5RMY6"/>
<evidence type="ECO:0000313" key="5">
    <source>
        <dbReference type="EMBL" id="NES08926.1"/>
    </source>
</evidence>
<name>A0A6I5RMY6_9PSED</name>
<dbReference type="EMBL" id="JAAHBT010000026">
    <property type="protein sequence ID" value="NES08926.1"/>
    <property type="molecule type" value="Genomic_DNA"/>
</dbReference>
<evidence type="ECO:0000259" key="4">
    <source>
        <dbReference type="SMART" id="SM00062"/>
    </source>
</evidence>
<keyword evidence="6" id="KW-1185">Reference proteome</keyword>
<dbReference type="PANTHER" id="PTHR35936">
    <property type="entry name" value="MEMBRANE-BOUND LYTIC MUREIN TRANSGLYCOSYLASE F"/>
    <property type="match status" value="1"/>
</dbReference>
<accession>A0A6I5RMY6</accession>
<dbReference type="SUPFAM" id="SSF53850">
    <property type="entry name" value="Periplasmic binding protein-like II"/>
    <property type="match status" value="1"/>
</dbReference>
<proteinExistence type="inferred from homology"/>
<evidence type="ECO:0000313" key="6">
    <source>
        <dbReference type="Proteomes" id="UP000471751"/>
    </source>
</evidence>
<dbReference type="PANTHER" id="PTHR35936:SF25">
    <property type="entry name" value="ABC TRANSPORTER SUBSTRATE-BINDING PROTEIN"/>
    <property type="match status" value="1"/>
</dbReference>
<feature type="region of interest" description="Disordered" evidence="3">
    <location>
        <begin position="242"/>
        <end position="261"/>
    </location>
</feature>
<feature type="compositionally biased region" description="Polar residues" evidence="3">
    <location>
        <begin position="244"/>
        <end position="253"/>
    </location>
</feature>
<gene>
    <name evidence="5" type="ORF">G3O07_03030</name>
</gene>
<dbReference type="Gene3D" id="3.40.190.10">
    <property type="entry name" value="Periplasmic binding protein-like II"/>
    <property type="match status" value="2"/>
</dbReference>
<keyword evidence="2" id="KW-0732">Signal</keyword>